<dbReference type="InterPro" id="IPR036236">
    <property type="entry name" value="Znf_C2H2_sf"/>
</dbReference>
<gene>
    <name evidence="8" type="ORF">A7U60_g7670</name>
</gene>
<comment type="caution">
    <text evidence="8">The sequence shown here is derived from an EMBL/GenBank/DDBJ whole genome shotgun (WGS) entry which is preliminary data.</text>
</comment>
<dbReference type="Proteomes" id="UP000757232">
    <property type="component" value="Unassembled WGS sequence"/>
</dbReference>
<accession>A0A9Q5HSU5</accession>
<evidence type="ECO:0000256" key="1">
    <source>
        <dbReference type="ARBA" id="ARBA00022723"/>
    </source>
</evidence>
<evidence type="ECO:0000313" key="9">
    <source>
        <dbReference type="Proteomes" id="UP000757232"/>
    </source>
</evidence>
<evidence type="ECO:0000256" key="2">
    <source>
        <dbReference type="ARBA" id="ARBA00022737"/>
    </source>
</evidence>
<evidence type="ECO:0000256" key="3">
    <source>
        <dbReference type="ARBA" id="ARBA00022771"/>
    </source>
</evidence>
<dbReference type="SUPFAM" id="SSF57667">
    <property type="entry name" value="beta-beta-alpha zinc fingers"/>
    <property type="match status" value="2"/>
</dbReference>
<dbReference type="PROSITE" id="PS00028">
    <property type="entry name" value="ZINC_FINGER_C2H2_1"/>
    <property type="match status" value="3"/>
</dbReference>
<keyword evidence="2" id="KW-0677">Repeat</keyword>
<evidence type="ECO:0000256" key="5">
    <source>
        <dbReference type="PROSITE-ProRule" id="PRU00042"/>
    </source>
</evidence>
<dbReference type="InterPro" id="IPR050329">
    <property type="entry name" value="GLI_C2H2-zinc-finger"/>
</dbReference>
<dbReference type="PANTHER" id="PTHR19818:SF166">
    <property type="entry name" value="C2H2-TYPE DOMAIN-CONTAINING PROTEIN"/>
    <property type="match status" value="1"/>
</dbReference>
<feature type="region of interest" description="Disordered" evidence="6">
    <location>
        <begin position="287"/>
        <end position="346"/>
    </location>
</feature>
<dbReference type="GO" id="GO:0045944">
    <property type="term" value="P:positive regulation of transcription by RNA polymerase II"/>
    <property type="evidence" value="ECO:0007669"/>
    <property type="project" value="UniProtKB-ARBA"/>
</dbReference>
<feature type="domain" description="C2H2-type" evidence="7">
    <location>
        <begin position="51"/>
        <end position="80"/>
    </location>
</feature>
<keyword evidence="3 5" id="KW-0863">Zinc-finger</keyword>
<keyword evidence="1" id="KW-0479">Metal-binding</keyword>
<dbReference type="GO" id="GO:0005634">
    <property type="term" value="C:nucleus"/>
    <property type="evidence" value="ECO:0007669"/>
    <property type="project" value="UniProtKB-ARBA"/>
</dbReference>
<dbReference type="Pfam" id="PF00096">
    <property type="entry name" value="zf-C2H2"/>
    <property type="match status" value="2"/>
</dbReference>
<sequence>MTSPMNFAMQLTGKVKTRPMISCSECGREFQRNRKADLQRHMRIHTNEKPFVCPHPDCGKAFRQSSALKNHSNYHVRDTSFTCQKCQMNFFDKPTFNRHVREKHELEYVYACPVPGCGKHFKRKPVFKQHMQDKHAISPSDNELISRRVSAGPYLKAVTGSKAGYHSDPSPPSKFSEVTQSMRSPQMASLHLNGSVMFPSNPAVFGTDTSSPVLLTDPYASVSRKASAPTYTESMSHYAQPPSEYGFGAMPSDIWFPGSEGVIYDGQFLGINQYAAFMPMGPPAISLSPAPSPPRGSPNPSSFLLSSGTSSGNSGNGSPGSFSPHSRSSTISPVSPHNSPGSAHIHPSLHSIQVGYY</sequence>
<dbReference type="SMART" id="SM00355">
    <property type="entry name" value="ZnF_C2H2"/>
    <property type="match status" value="4"/>
</dbReference>
<evidence type="ECO:0000313" key="8">
    <source>
        <dbReference type="EMBL" id="OCB85361.1"/>
    </source>
</evidence>
<feature type="domain" description="C2H2-type" evidence="7">
    <location>
        <begin position="81"/>
        <end position="109"/>
    </location>
</feature>
<feature type="compositionally biased region" description="Low complexity" evidence="6">
    <location>
        <begin position="319"/>
        <end position="329"/>
    </location>
</feature>
<dbReference type="Gene3D" id="3.30.160.60">
    <property type="entry name" value="Classic Zinc Finger"/>
    <property type="match status" value="3"/>
</dbReference>
<feature type="compositionally biased region" description="Polar residues" evidence="6">
    <location>
        <begin position="330"/>
        <end position="341"/>
    </location>
</feature>
<dbReference type="InterPro" id="IPR013087">
    <property type="entry name" value="Znf_C2H2_type"/>
</dbReference>
<dbReference type="GO" id="GO:0000981">
    <property type="term" value="F:DNA-binding transcription factor activity, RNA polymerase II-specific"/>
    <property type="evidence" value="ECO:0007669"/>
    <property type="project" value="TreeGrafter"/>
</dbReference>
<keyword evidence="9" id="KW-1185">Reference proteome</keyword>
<reference evidence="8" key="1">
    <citation type="submission" date="2016-06" db="EMBL/GenBank/DDBJ databases">
        <title>Draft Genome sequence of the fungus Inonotus baumii.</title>
        <authorList>
            <person name="Zhu H."/>
            <person name="Lin W."/>
        </authorList>
    </citation>
    <scope>NUCLEOTIDE SEQUENCE</scope>
    <source>
        <strain evidence="8">821</strain>
    </source>
</reference>
<dbReference type="AlphaFoldDB" id="A0A9Q5HSU5"/>
<name>A0A9Q5HSU5_SANBA</name>
<dbReference type="OrthoDB" id="654211at2759"/>
<dbReference type="PANTHER" id="PTHR19818">
    <property type="entry name" value="ZINC FINGER PROTEIN ZIC AND GLI"/>
    <property type="match status" value="1"/>
</dbReference>
<feature type="domain" description="C2H2-type" evidence="7">
    <location>
        <begin position="110"/>
        <end position="136"/>
    </location>
</feature>
<dbReference type="GO" id="GO:0000978">
    <property type="term" value="F:RNA polymerase II cis-regulatory region sequence-specific DNA binding"/>
    <property type="evidence" value="ECO:0007669"/>
    <property type="project" value="UniProtKB-ARBA"/>
</dbReference>
<protein>
    <recommendedName>
        <fullName evidence="7">C2H2-type domain-containing protein</fullName>
    </recommendedName>
</protein>
<dbReference type="GO" id="GO:0008270">
    <property type="term" value="F:zinc ion binding"/>
    <property type="evidence" value="ECO:0007669"/>
    <property type="project" value="UniProtKB-KW"/>
</dbReference>
<dbReference type="EMBL" id="LNZH02000210">
    <property type="protein sequence ID" value="OCB85361.1"/>
    <property type="molecule type" value="Genomic_DNA"/>
</dbReference>
<feature type="domain" description="C2H2-type" evidence="7">
    <location>
        <begin position="21"/>
        <end position="50"/>
    </location>
</feature>
<evidence type="ECO:0000259" key="7">
    <source>
        <dbReference type="PROSITE" id="PS50157"/>
    </source>
</evidence>
<keyword evidence="4" id="KW-0862">Zinc</keyword>
<dbReference type="FunFam" id="3.30.160.60:FF:000125">
    <property type="entry name" value="Putative zinc finger protein 143"/>
    <property type="match status" value="1"/>
</dbReference>
<evidence type="ECO:0000256" key="4">
    <source>
        <dbReference type="ARBA" id="ARBA00022833"/>
    </source>
</evidence>
<evidence type="ECO:0000256" key="6">
    <source>
        <dbReference type="SAM" id="MobiDB-lite"/>
    </source>
</evidence>
<dbReference type="PROSITE" id="PS50157">
    <property type="entry name" value="ZINC_FINGER_C2H2_2"/>
    <property type="match status" value="4"/>
</dbReference>
<feature type="compositionally biased region" description="Low complexity" evidence="6">
    <location>
        <begin position="298"/>
        <end position="313"/>
    </location>
</feature>
<proteinExistence type="predicted"/>
<organism evidence="8 9">
    <name type="scientific">Sanghuangporus baumii</name>
    <name type="common">Phellinus baumii</name>
    <dbReference type="NCBI Taxonomy" id="108892"/>
    <lineage>
        <taxon>Eukaryota</taxon>
        <taxon>Fungi</taxon>
        <taxon>Dikarya</taxon>
        <taxon>Basidiomycota</taxon>
        <taxon>Agaricomycotina</taxon>
        <taxon>Agaricomycetes</taxon>
        <taxon>Hymenochaetales</taxon>
        <taxon>Hymenochaetaceae</taxon>
        <taxon>Sanghuangporus</taxon>
    </lineage>
</organism>